<feature type="region of interest" description="Disordered" evidence="1">
    <location>
        <begin position="1"/>
        <end position="53"/>
    </location>
</feature>
<feature type="region of interest" description="Disordered" evidence="1">
    <location>
        <begin position="522"/>
        <end position="569"/>
    </location>
</feature>
<name>A0A7J7M8N6_9MAGN</name>
<organism evidence="2 3">
    <name type="scientific">Kingdonia uniflora</name>
    <dbReference type="NCBI Taxonomy" id="39325"/>
    <lineage>
        <taxon>Eukaryota</taxon>
        <taxon>Viridiplantae</taxon>
        <taxon>Streptophyta</taxon>
        <taxon>Embryophyta</taxon>
        <taxon>Tracheophyta</taxon>
        <taxon>Spermatophyta</taxon>
        <taxon>Magnoliopsida</taxon>
        <taxon>Ranunculales</taxon>
        <taxon>Circaeasteraceae</taxon>
        <taxon>Kingdonia</taxon>
    </lineage>
</organism>
<evidence type="ECO:0000313" key="3">
    <source>
        <dbReference type="Proteomes" id="UP000541444"/>
    </source>
</evidence>
<reference evidence="2 3" key="1">
    <citation type="journal article" date="2020" name="IScience">
        <title>Genome Sequencing of the Endangered Kingdonia uniflora (Circaeasteraceae, Ranunculales) Reveals Potential Mechanisms of Evolutionary Specialization.</title>
        <authorList>
            <person name="Sun Y."/>
            <person name="Deng T."/>
            <person name="Zhang A."/>
            <person name="Moore M.J."/>
            <person name="Landis J.B."/>
            <person name="Lin N."/>
            <person name="Zhang H."/>
            <person name="Zhang X."/>
            <person name="Huang J."/>
            <person name="Zhang X."/>
            <person name="Sun H."/>
            <person name="Wang H."/>
        </authorList>
    </citation>
    <scope>NUCLEOTIDE SEQUENCE [LARGE SCALE GENOMIC DNA]</scope>
    <source>
        <strain evidence="2">TB1705</strain>
        <tissue evidence="2">Leaf</tissue>
    </source>
</reference>
<dbReference type="PANTHER" id="PTHR33416:SF18">
    <property type="entry name" value="NUCLEOPORIN-LIKE PROTEIN"/>
    <property type="match status" value="1"/>
</dbReference>
<feature type="compositionally biased region" description="Polar residues" evidence="1">
    <location>
        <begin position="341"/>
        <end position="360"/>
    </location>
</feature>
<evidence type="ECO:0000313" key="2">
    <source>
        <dbReference type="EMBL" id="KAF6151202.1"/>
    </source>
</evidence>
<feature type="compositionally biased region" description="Pro residues" evidence="1">
    <location>
        <begin position="36"/>
        <end position="46"/>
    </location>
</feature>
<comment type="caution">
    <text evidence="2">The sequence shown here is derived from an EMBL/GenBank/DDBJ whole genome shotgun (WGS) entry which is preliminary data.</text>
</comment>
<sequence>MERDEATTSSGFNNGGRIERGGAGGKFRKPYTRKPPLTPYSRPPNPNHQSDSNSWFSTATRLISGGATKLLPYFFSPSKPLIHAHVENQEVNQDASDEEQQHISDIQIGQSVDARQVPEEAKMPTLGPFMGKLSADNDSYLSQIEQMMKEKTFSKDDLNRLTEVLRSRIADQADVVGQAKETINVITGTETPSGLLGEGNLKAFSAEKGKAVHLSRVSGGAVPFVQTSIQDQICASPIEIAKAYMGGRTSDSGLGFRNQVSWDEKTPLPVNEFTLKPSNPPSSPICWPGSMVHDQRPYLTPQTQKDRRIGLHNLPRTPYSRAIGSRSTSKLQGGVDRSLDILSSHSKRSQPPTYGDSQVMTTGSVGPVRRVRRSFGRTSPSYGASSSYNASKGPSSIFQQDLDPGASSSRSMTFTPSDIKAPSSSVAVSGVHPQSSHTARKILEHLDRTLPTTQRKSAEIKLGTSWRRSPSSSQRPKVQLDQRIEMAADAVNTNSSISNTLAYGDGLCLNTKTPDFQVNAHEAPARPSENSQIGKNQESNNQIDGNMDVSRRMQNSSSEAPKSEKKLAVTRGFGSKSALTSIQVLKPDPRRTFTAFDNGSGFTFPISASSGTLSEPPTPSIMPSFSASGQSQAQNKATVPVFSFGSKTAGNNSIVFSFPSTSSSTPVDTTDPKFSFGSEKKRDRISFAAVGKDAFCY</sequence>
<keyword evidence="3" id="KW-1185">Reference proteome</keyword>
<feature type="compositionally biased region" description="Polar residues" evidence="1">
    <location>
        <begin position="381"/>
        <end position="399"/>
    </location>
</feature>
<proteinExistence type="predicted"/>
<dbReference type="GO" id="GO:0005635">
    <property type="term" value="C:nuclear envelope"/>
    <property type="evidence" value="ECO:0007669"/>
    <property type="project" value="TreeGrafter"/>
</dbReference>
<dbReference type="Proteomes" id="UP000541444">
    <property type="component" value="Unassembled WGS sequence"/>
</dbReference>
<dbReference type="EMBL" id="JACGCM010001710">
    <property type="protein sequence ID" value="KAF6151202.1"/>
    <property type="molecule type" value="Genomic_DNA"/>
</dbReference>
<feature type="compositionally biased region" description="Polar residues" evidence="1">
    <location>
        <begin position="406"/>
        <end position="437"/>
    </location>
</feature>
<accession>A0A7J7M8N6</accession>
<dbReference type="AlphaFoldDB" id="A0A7J7M8N6"/>
<evidence type="ECO:0000256" key="1">
    <source>
        <dbReference type="SAM" id="MobiDB-lite"/>
    </source>
</evidence>
<dbReference type="GO" id="GO:0071763">
    <property type="term" value="P:nuclear membrane organization"/>
    <property type="evidence" value="ECO:0007669"/>
    <property type="project" value="TreeGrafter"/>
</dbReference>
<gene>
    <name evidence="2" type="ORF">GIB67_037410</name>
</gene>
<feature type="compositionally biased region" description="Low complexity" evidence="1">
    <location>
        <begin position="465"/>
        <end position="476"/>
    </location>
</feature>
<protein>
    <submittedName>
        <fullName evidence="2">Uncharacterized protein</fullName>
    </submittedName>
</protein>
<dbReference type="PANTHER" id="PTHR33416">
    <property type="entry name" value="NUCLEAR PORE COMPLEX PROTEIN NUP1"/>
    <property type="match status" value="1"/>
</dbReference>
<dbReference type="OrthoDB" id="653151at2759"/>
<feature type="region of interest" description="Disordered" evidence="1">
    <location>
        <begin position="302"/>
        <end position="478"/>
    </location>
</feature>
<feature type="compositionally biased region" description="Polar residues" evidence="1">
    <location>
        <begin position="528"/>
        <end position="544"/>
    </location>
</feature>